<name>A0A448WYV4_9PLAT</name>
<dbReference type="EMBL" id="CAAALY010064008">
    <property type="protein sequence ID" value="VEL23798.1"/>
    <property type="molecule type" value="Genomic_DNA"/>
</dbReference>
<gene>
    <name evidence="1" type="ORF">PXEA_LOCUS17238</name>
</gene>
<evidence type="ECO:0000313" key="2">
    <source>
        <dbReference type="Proteomes" id="UP000784294"/>
    </source>
</evidence>
<comment type="caution">
    <text evidence="1">The sequence shown here is derived from an EMBL/GenBank/DDBJ whole genome shotgun (WGS) entry which is preliminary data.</text>
</comment>
<organism evidence="1 2">
    <name type="scientific">Protopolystoma xenopodis</name>
    <dbReference type="NCBI Taxonomy" id="117903"/>
    <lineage>
        <taxon>Eukaryota</taxon>
        <taxon>Metazoa</taxon>
        <taxon>Spiralia</taxon>
        <taxon>Lophotrochozoa</taxon>
        <taxon>Platyhelminthes</taxon>
        <taxon>Monogenea</taxon>
        <taxon>Polyopisthocotylea</taxon>
        <taxon>Polystomatidea</taxon>
        <taxon>Polystomatidae</taxon>
        <taxon>Protopolystoma</taxon>
    </lineage>
</organism>
<dbReference type="Proteomes" id="UP000784294">
    <property type="component" value="Unassembled WGS sequence"/>
</dbReference>
<protein>
    <submittedName>
        <fullName evidence="1">Uncharacterized protein</fullName>
    </submittedName>
</protein>
<proteinExistence type="predicted"/>
<reference evidence="1" key="1">
    <citation type="submission" date="2018-11" db="EMBL/GenBank/DDBJ databases">
        <authorList>
            <consortium name="Pathogen Informatics"/>
        </authorList>
    </citation>
    <scope>NUCLEOTIDE SEQUENCE</scope>
</reference>
<evidence type="ECO:0000313" key="1">
    <source>
        <dbReference type="EMBL" id="VEL23798.1"/>
    </source>
</evidence>
<accession>A0A448WYV4</accession>
<sequence length="192" mass="21283">MSLSLLLRLSTRPDFRRRISQISLSPTSGTFPPARWPPGLASFGTVSLKPFRPEDHTPLGRSLKVSTPLSGRTSWANSNIQLLYIEPSGIMPSASAAALERICDGSALPKLTLRHPRLCMKIRVRHPYTRSQPLVPLLMECVCHYRLSTLRPSHETYSMVLAGAKSGLHMSMCTRVHNMVVLLAGPTRHAHI</sequence>
<dbReference type="AlphaFoldDB" id="A0A448WYV4"/>
<keyword evidence="2" id="KW-1185">Reference proteome</keyword>